<dbReference type="Proteomes" id="UP000799049">
    <property type="component" value="Unassembled WGS sequence"/>
</dbReference>
<name>A0A8K0AGS3_ANDGO</name>
<gene>
    <name evidence="2" type="ORF">ANDGO_01743</name>
</gene>
<dbReference type="EMBL" id="VRVR01000051">
    <property type="protein sequence ID" value="KAF0852234.1"/>
    <property type="molecule type" value="Genomic_DNA"/>
</dbReference>
<accession>A0A8K0AGS3</accession>
<organism evidence="2 3">
    <name type="scientific">Andalucia godoyi</name>
    <name type="common">Flagellate</name>
    <dbReference type="NCBI Taxonomy" id="505711"/>
    <lineage>
        <taxon>Eukaryota</taxon>
        <taxon>Discoba</taxon>
        <taxon>Jakobida</taxon>
        <taxon>Andalucina</taxon>
        <taxon>Andaluciidae</taxon>
        <taxon>Andalucia</taxon>
    </lineage>
</organism>
<evidence type="ECO:0000313" key="3">
    <source>
        <dbReference type="Proteomes" id="UP000799049"/>
    </source>
</evidence>
<keyword evidence="3" id="KW-1185">Reference proteome</keyword>
<proteinExistence type="predicted"/>
<dbReference type="AlphaFoldDB" id="A0A8K0AGS3"/>
<comment type="caution">
    <text evidence="2">The sequence shown here is derived from an EMBL/GenBank/DDBJ whole genome shotgun (WGS) entry which is preliminary data.</text>
</comment>
<evidence type="ECO:0000256" key="1">
    <source>
        <dbReference type="SAM" id="MobiDB-lite"/>
    </source>
</evidence>
<evidence type="ECO:0000313" key="2">
    <source>
        <dbReference type="EMBL" id="KAF0852234.1"/>
    </source>
</evidence>
<feature type="compositionally biased region" description="Acidic residues" evidence="1">
    <location>
        <begin position="433"/>
        <end position="452"/>
    </location>
</feature>
<feature type="region of interest" description="Disordered" evidence="1">
    <location>
        <begin position="427"/>
        <end position="452"/>
    </location>
</feature>
<sequence length="452" mass="49165">MSTTPCTPSRKFTARISTPATPASASRLAVASYYNQGGPDVAVTAADSSVVNFFSSSHLDSESASKRIELMSPGQSRTPFHTNELLVHNMGNDFMLHNSQKLNQLAMLNTERGLILGSVDVRTESGKDADFALIHNHAYDEGYISHAGGNPVHSIVAVYDAHAEDGAKAASQTVAIKTFDIRLPSDELSRLLRNDLSVTLKTVHEYADAKTNGDGQVVTLDAKGAVRFYIRNFGGNGNADLLIDTGVGNPVKNGLCIDPQGRWVLWTTKDMVLGVHFVNGNSEWTEYGPSGAKKKTKPAVLRLMLPIEAVEMKRELELRDPAAASKCQLLPAILICSKAGDWENFAHVQSRYGPLVIQWSIRELKKAWRRIQSGDGAASNGIQPDVVRGHILGKDAENYDVHTDALSELFAEFAVSDKGQVVGIGRSTFNVAEAEDDDPDSRNDDDDEEEEE</sequence>
<reference evidence="2" key="1">
    <citation type="submission" date="2019-09" db="EMBL/GenBank/DDBJ databases">
        <title>The Mitochondrial Proteome of the Jakobid, Andalucia godoyi, a Protist With the Most Gene-Rich and Bacteria-Like Mitochondrial Genome.</title>
        <authorList>
            <person name="Gray M.W."/>
            <person name="Burger G."/>
            <person name="Derelle R."/>
            <person name="Klimes V."/>
            <person name="Leger M."/>
            <person name="Sarrasin M."/>
            <person name="Vlcek C."/>
            <person name="Roger A.J."/>
            <person name="Elias M."/>
            <person name="Lang B.F."/>
        </authorList>
    </citation>
    <scope>NUCLEOTIDE SEQUENCE</scope>
    <source>
        <strain evidence="2">And28</strain>
    </source>
</reference>
<protein>
    <submittedName>
        <fullName evidence="2">Putative mitochondrial protein</fullName>
    </submittedName>
</protein>